<keyword evidence="1" id="KW-1133">Transmembrane helix</keyword>
<comment type="caution">
    <text evidence="2">The sequence shown here is derived from an EMBL/GenBank/DDBJ whole genome shotgun (WGS) entry which is preliminary data.</text>
</comment>
<reference evidence="2" key="2">
    <citation type="journal article" date="2021" name="PeerJ">
        <title>Extensive microbial diversity within the chicken gut microbiome revealed by metagenomics and culture.</title>
        <authorList>
            <person name="Gilroy R."/>
            <person name="Ravi A."/>
            <person name="Getino M."/>
            <person name="Pursley I."/>
            <person name="Horton D.L."/>
            <person name="Alikhan N.F."/>
            <person name="Baker D."/>
            <person name="Gharbi K."/>
            <person name="Hall N."/>
            <person name="Watson M."/>
            <person name="Adriaenssens E.M."/>
            <person name="Foster-Nyarko E."/>
            <person name="Jarju S."/>
            <person name="Secka A."/>
            <person name="Antonio M."/>
            <person name="Oren A."/>
            <person name="Chaudhuri R.R."/>
            <person name="La Ragione R."/>
            <person name="Hildebrand F."/>
            <person name="Pallen M.J."/>
        </authorList>
    </citation>
    <scope>NUCLEOTIDE SEQUENCE</scope>
    <source>
        <strain evidence="2">517</strain>
    </source>
</reference>
<feature type="transmembrane region" description="Helical" evidence="1">
    <location>
        <begin position="30"/>
        <end position="46"/>
    </location>
</feature>
<organism evidence="2 3">
    <name type="scientific">Candidatus Stercoripulliclostridium pullicola</name>
    <dbReference type="NCBI Taxonomy" id="2840953"/>
    <lineage>
        <taxon>Bacteria</taxon>
        <taxon>Bacillati</taxon>
        <taxon>Bacillota</taxon>
        <taxon>Clostridia</taxon>
        <taxon>Eubacteriales</taxon>
        <taxon>Candidatus Stercoripulliclostridium</taxon>
    </lineage>
</organism>
<gene>
    <name evidence="2" type="ORF">IAB16_03325</name>
</gene>
<keyword evidence="1" id="KW-0472">Membrane</keyword>
<sequence>MFEATVDINAKDYNACTLYYLKKFVGVKEYILVGFLLIGGLVLFFAFNQWLILALCGVTVLLMAAAIVVYIALARKGYREEFVKRNTHEWKFAFHEEEFTVETLEENGEKPYTEKFSYERVERVALKKDRVYIYCGAALAYYIRYDNMTAGTFIDFCEFVKKRIEPAKFKMKEGRRKNKQFPYGR</sequence>
<keyword evidence="1" id="KW-0812">Transmembrane</keyword>
<reference evidence="2" key="1">
    <citation type="submission" date="2020-10" db="EMBL/GenBank/DDBJ databases">
        <authorList>
            <person name="Gilroy R."/>
        </authorList>
    </citation>
    <scope>NUCLEOTIDE SEQUENCE</scope>
    <source>
        <strain evidence="2">517</strain>
    </source>
</reference>
<evidence type="ECO:0000313" key="2">
    <source>
        <dbReference type="EMBL" id="MBO8424029.1"/>
    </source>
</evidence>
<evidence type="ECO:0008006" key="4">
    <source>
        <dbReference type="Google" id="ProtNLM"/>
    </source>
</evidence>
<dbReference type="Proteomes" id="UP000727857">
    <property type="component" value="Unassembled WGS sequence"/>
</dbReference>
<evidence type="ECO:0000256" key="1">
    <source>
        <dbReference type="SAM" id="Phobius"/>
    </source>
</evidence>
<accession>A0A940ICG3</accession>
<protein>
    <recommendedName>
        <fullName evidence="4">YcxB-like protein domain-containing protein</fullName>
    </recommendedName>
</protein>
<dbReference type="AlphaFoldDB" id="A0A940ICG3"/>
<proteinExistence type="predicted"/>
<dbReference type="EMBL" id="JADINF010000079">
    <property type="protein sequence ID" value="MBO8424029.1"/>
    <property type="molecule type" value="Genomic_DNA"/>
</dbReference>
<name>A0A940ICG3_9FIRM</name>
<feature type="transmembrane region" description="Helical" evidence="1">
    <location>
        <begin position="52"/>
        <end position="73"/>
    </location>
</feature>
<evidence type="ECO:0000313" key="3">
    <source>
        <dbReference type="Proteomes" id="UP000727857"/>
    </source>
</evidence>